<dbReference type="PANTHER" id="PTHR30616:SF2">
    <property type="entry name" value="PURINE NUCLEOSIDE PHOSPHORYLASE LACC1"/>
    <property type="match status" value="1"/>
</dbReference>
<keyword evidence="3" id="KW-0808">Transferase</keyword>
<dbReference type="EMBL" id="JAACAK010000114">
    <property type="protein sequence ID" value="NIR76218.1"/>
    <property type="molecule type" value="Genomic_DNA"/>
</dbReference>
<dbReference type="AlphaFoldDB" id="A0AAE5CCN7"/>
<protein>
    <submittedName>
        <fullName evidence="10">Polyphenol oxidase family protein</fullName>
    </submittedName>
</protein>
<evidence type="ECO:0000256" key="5">
    <source>
        <dbReference type="ARBA" id="ARBA00022801"/>
    </source>
</evidence>
<evidence type="ECO:0000256" key="3">
    <source>
        <dbReference type="ARBA" id="ARBA00022679"/>
    </source>
</evidence>
<dbReference type="InterPro" id="IPR038371">
    <property type="entry name" value="Cu_polyphenol_OxRdtase_sf"/>
</dbReference>
<keyword evidence="5" id="KW-0378">Hydrolase</keyword>
<comment type="caution">
    <text evidence="10">The sequence shown here is derived from an EMBL/GenBank/DDBJ whole genome shotgun (WGS) entry which is preliminary data.</text>
</comment>
<dbReference type="GO" id="GO:0005507">
    <property type="term" value="F:copper ion binding"/>
    <property type="evidence" value="ECO:0007669"/>
    <property type="project" value="TreeGrafter"/>
</dbReference>
<evidence type="ECO:0000256" key="9">
    <source>
        <dbReference type="ARBA" id="ARBA00049893"/>
    </source>
</evidence>
<keyword evidence="6" id="KW-0862">Zinc</keyword>
<sequence length="247" mass="26069">MRFERQTDLGGIRIFQQAEWTDRFPGLVQGITARAPGLDFGLPGADSGTEADSGNHTLRRAAGLESMARCRQVHGDRVVCLDAPLDPGLSVVGAADALVTPRADLLLAVTVADCVPAFFVDPEHRLIALSHAGWRGTAAGVIEATLAAMRTRGGVPAALFAHLGPAICGRCYQVGPEVAAALGLEPAEHRTVDLRANIAGRLEAAGLRAERITASEACTRCHGDDYYSFRGGDRGHRMCAFLGWSAG</sequence>
<dbReference type="SUPFAM" id="SSF64438">
    <property type="entry name" value="CNF1/YfiH-like putative cysteine hydrolases"/>
    <property type="match status" value="1"/>
</dbReference>
<gene>
    <name evidence="10" type="ORF">GWO12_14070</name>
</gene>
<dbReference type="Gene3D" id="3.60.140.10">
    <property type="entry name" value="CNF1/YfiH-like putative cysteine hydrolases"/>
    <property type="match status" value="1"/>
</dbReference>
<accession>A0AAE5CCN7</accession>
<evidence type="ECO:0000256" key="1">
    <source>
        <dbReference type="ARBA" id="ARBA00000553"/>
    </source>
</evidence>
<dbReference type="InterPro" id="IPR003730">
    <property type="entry name" value="Cu_polyphenol_OxRdtase"/>
</dbReference>
<organism evidence="10 11">
    <name type="scientific">Candidatus Kutchimonas denitrificans</name>
    <dbReference type="NCBI Taxonomy" id="3056748"/>
    <lineage>
        <taxon>Bacteria</taxon>
        <taxon>Pseudomonadati</taxon>
        <taxon>Gemmatimonadota</taxon>
        <taxon>Gemmatimonadia</taxon>
        <taxon>Candidatus Palauibacterales</taxon>
        <taxon>Candidatus Palauibacteraceae</taxon>
        <taxon>Candidatus Kutchimonas</taxon>
    </lineage>
</organism>
<dbReference type="Proteomes" id="UP000702544">
    <property type="component" value="Unassembled WGS sequence"/>
</dbReference>
<evidence type="ECO:0000313" key="10">
    <source>
        <dbReference type="EMBL" id="NIR76218.1"/>
    </source>
</evidence>
<comment type="catalytic activity">
    <reaction evidence="7">
        <text>adenosine + H2O + H(+) = inosine + NH4(+)</text>
        <dbReference type="Rhea" id="RHEA:24408"/>
        <dbReference type="ChEBI" id="CHEBI:15377"/>
        <dbReference type="ChEBI" id="CHEBI:15378"/>
        <dbReference type="ChEBI" id="CHEBI:16335"/>
        <dbReference type="ChEBI" id="CHEBI:17596"/>
        <dbReference type="ChEBI" id="CHEBI:28938"/>
        <dbReference type="EC" id="3.5.4.4"/>
    </reaction>
    <physiologicalReaction direction="left-to-right" evidence="7">
        <dbReference type="Rhea" id="RHEA:24409"/>
    </physiologicalReaction>
</comment>
<comment type="catalytic activity">
    <reaction evidence="8">
        <text>adenosine + phosphate = alpha-D-ribose 1-phosphate + adenine</text>
        <dbReference type="Rhea" id="RHEA:27642"/>
        <dbReference type="ChEBI" id="CHEBI:16335"/>
        <dbReference type="ChEBI" id="CHEBI:16708"/>
        <dbReference type="ChEBI" id="CHEBI:43474"/>
        <dbReference type="ChEBI" id="CHEBI:57720"/>
        <dbReference type="EC" id="2.4.2.1"/>
    </reaction>
    <physiologicalReaction direction="left-to-right" evidence="8">
        <dbReference type="Rhea" id="RHEA:27643"/>
    </physiologicalReaction>
</comment>
<dbReference type="GO" id="GO:0016787">
    <property type="term" value="F:hydrolase activity"/>
    <property type="evidence" value="ECO:0007669"/>
    <property type="project" value="UniProtKB-KW"/>
</dbReference>
<dbReference type="Pfam" id="PF02578">
    <property type="entry name" value="Cu-oxidase_4"/>
    <property type="match status" value="1"/>
</dbReference>
<comment type="catalytic activity">
    <reaction evidence="1">
        <text>inosine + phosphate = alpha-D-ribose 1-phosphate + hypoxanthine</text>
        <dbReference type="Rhea" id="RHEA:27646"/>
        <dbReference type="ChEBI" id="CHEBI:17368"/>
        <dbReference type="ChEBI" id="CHEBI:17596"/>
        <dbReference type="ChEBI" id="CHEBI:43474"/>
        <dbReference type="ChEBI" id="CHEBI:57720"/>
        <dbReference type="EC" id="2.4.2.1"/>
    </reaction>
    <physiologicalReaction direction="left-to-right" evidence="1">
        <dbReference type="Rhea" id="RHEA:27647"/>
    </physiologicalReaction>
</comment>
<evidence type="ECO:0000313" key="11">
    <source>
        <dbReference type="Proteomes" id="UP000702544"/>
    </source>
</evidence>
<dbReference type="CDD" id="cd16833">
    <property type="entry name" value="YfiH"/>
    <property type="match status" value="1"/>
</dbReference>
<evidence type="ECO:0000256" key="2">
    <source>
        <dbReference type="ARBA" id="ARBA00007353"/>
    </source>
</evidence>
<keyword evidence="4" id="KW-0479">Metal-binding</keyword>
<dbReference type="InterPro" id="IPR011324">
    <property type="entry name" value="Cytotoxic_necrot_fac-like_cat"/>
</dbReference>
<evidence type="ECO:0000256" key="4">
    <source>
        <dbReference type="ARBA" id="ARBA00022723"/>
    </source>
</evidence>
<reference evidence="10 11" key="1">
    <citation type="submission" date="2020-01" db="EMBL/GenBank/DDBJ databases">
        <title>Genomes assembled from Gulf of Kutch pelagic sediment metagenomes.</title>
        <authorList>
            <person name="Chandrashekar M."/>
            <person name="Mahajan M.S."/>
            <person name="Dave K.J."/>
            <person name="Vatsa P."/>
            <person name="Nathani N.M."/>
        </authorList>
    </citation>
    <scope>NUCLEOTIDE SEQUENCE [LARGE SCALE GENOMIC DNA]</scope>
    <source>
        <strain evidence="10">KS3-K002</strain>
    </source>
</reference>
<comment type="similarity">
    <text evidence="2">Belongs to the purine nucleoside phosphorylase YfiH/LACC1 family.</text>
</comment>
<evidence type="ECO:0000256" key="6">
    <source>
        <dbReference type="ARBA" id="ARBA00022833"/>
    </source>
</evidence>
<dbReference type="PANTHER" id="PTHR30616">
    <property type="entry name" value="UNCHARACTERIZED PROTEIN YFIH"/>
    <property type="match status" value="1"/>
</dbReference>
<evidence type="ECO:0000256" key="8">
    <source>
        <dbReference type="ARBA" id="ARBA00048968"/>
    </source>
</evidence>
<dbReference type="GO" id="GO:0017061">
    <property type="term" value="F:S-methyl-5-thioadenosine phosphorylase activity"/>
    <property type="evidence" value="ECO:0007669"/>
    <property type="project" value="UniProtKB-EC"/>
</dbReference>
<comment type="catalytic activity">
    <reaction evidence="9">
        <text>S-methyl-5'-thioadenosine + phosphate = 5-(methylsulfanyl)-alpha-D-ribose 1-phosphate + adenine</text>
        <dbReference type="Rhea" id="RHEA:11852"/>
        <dbReference type="ChEBI" id="CHEBI:16708"/>
        <dbReference type="ChEBI" id="CHEBI:17509"/>
        <dbReference type="ChEBI" id="CHEBI:43474"/>
        <dbReference type="ChEBI" id="CHEBI:58533"/>
        <dbReference type="EC" id="2.4.2.28"/>
    </reaction>
    <physiologicalReaction direction="left-to-right" evidence="9">
        <dbReference type="Rhea" id="RHEA:11853"/>
    </physiologicalReaction>
</comment>
<name>A0AAE5CCN7_9BACT</name>
<evidence type="ECO:0000256" key="7">
    <source>
        <dbReference type="ARBA" id="ARBA00047989"/>
    </source>
</evidence>
<proteinExistence type="inferred from homology"/>